<feature type="compositionally biased region" description="Basic and acidic residues" evidence="1">
    <location>
        <begin position="130"/>
        <end position="139"/>
    </location>
</feature>
<evidence type="ECO:0008006" key="4">
    <source>
        <dbReference type="Google" id="ProtNLM"/>
    </source>
</evidence>
<dbReference type="Proteomes" id="UP000182841">
    <property type="component" value="Unassembled WGS sequence"/>
</dbReference>
<sequence>MLFRGVPTPPGSMAVCPRVSRSVTGVRRRRGALLIAVASVLVLASCAGEPERDYAVPERLCGLDLGQENYAALFGPGKKLEKDSLAEWGDMHVMAQGCRYLVDGLPQAGVVGGWAKQNDEAAPSTPNEQIKAHNTPERPRRYKGPYEVATWSGGAVAAVDCRRPSGDPDKDFTRFLIDVSADESPLSEDPDRAHEVFGKLAELVMADVVGKLSCQEGNRSAG</sequence>
<dbReference type="STRING" id="943816.AN217_09205"/>
<accession>A0A1H9NPH6</accession>
<evidence type="ECO:0000313" key="3">
    <source>
        <dbReference type="Proteomes" id="UP000182841"/>
    </source>
</evidence>
<reference evidence="3" key="1">
    <citation type="submission" date="2016-10" db="EMBL/GenBank/DDBJ databases">
        <authorList>
            <person name="Varghese N."/>
            <person name="Submissions S."/>
        </authorList>
    </citation>
    <scope>NUCLEOTIDE SEQUENCE [LARGE SCALE GENOMIC DNA]</scope>
    <source>
        <strain evidence="3">CGMCC 4.6825</strain>
    </source>
</reference>
<protein>
    <recommendedName>
        <fullName evidence="4">DUF3558 domain-containing protein</fullName>
    </recommendedName>
</protein>
<dbReference type="AlphaFoldDB" id="A0A1H9NPH6"/>
<organism evidence="2 3">
    <name type="scientific">Streptomyces qinglanensis</name>
    <dbReference type="NCBI Taxonomy" id="943816"/>
    <lineage>
        <taxon>Bacteria</taxon>
        <taxon>Bacillati</taxon>
        <taxon>Actinomycetota</taxon>
        <taxon>Actinomycetes</taxon>
        <taxon>Kitasatosporales</taxon>
        <taxon>Streptomycetaceae</taxon>
        <taxon>Streptomyces</taxon>
    </lineage>
</organism>
<gene>
    <name evidence="2" type="ORF">SAMN05421870_101558</name>
</gene>
<evidence type="ECO:0000256" key="1">
    <source>
        <dbReference type="SAM" id="MobiDB-lite"/>
    </source>
</evidence>
<name>A0A1H9NPH6_9ACTN</name>
<proteinExistence type="predicted"/>
<keyword evidence="3" id="KW-1185">Reference proteome</keyword>
<feature type="region of interest" description="Disordered" evidence="1">
    <location>
        <begin position="117"/>
        <end position="142"/>
    </location>
</feature>
<dbReference type="EMBL" id="FOGO01000001">
    <property type="protein sequence ID" value="SER37828.1"/>
    <property type="molecule type" value="Genomic_DNA"/>
</dbReference>
<evidence type="ECO:0000313" key="2">
    <source>
        <dbReference type="EMBL" id="SER37828.1"/>
    </source>
</evidence>